<protein>
    <recommendedName>
        <fullName evidence="7">Endoribonuclease YbeY</fullName>
        <ecNumber evidence="7">3.1.-.-</ecNumber>
    </recommendedName>
</protein>
<dbReference type="NCBIfam" id="TIGR00043">
    <property type="entry name" value="rRNA maturation RNase YbeY"/>
    <property type="match status" value="1"/>
</dbReference>
<reference evidence="9" key="1">
    <citation type="submission" date="2017-09" db="EMBL/GenBank/DDBJ databases">
        <title>Metaegenomics of thermophilic ammonia-oxidizing enrichment culture.</title>
        <authorList>
            <person name="Kato S."/>
            <person name="Suzuki K."/>
        </authorList>
    </citation>
    <scope>NUCLEOTIDE SEQUENCE [LARGE SCALE GENOMIC DNA]</scope>
</reference>
<evidence type="ECO:0000313" key="8">
    <source>
        <dbReference type="EMBL" id="GBC99313.1"/>
    </source>
</evidence>
<dbReference type="EC" id="3.1.-.-" evidence="7"/>
<keyword evidence="7" id="KW-0963">Cytoplasm</keyword>
<proteinExistence type="inferred from homology"/>
<evidence type="ECO:0000256" key="3">
    <source>
        <dbReference type="ARBA" id="ARBA00022723"/>
    </source>
</evidence>
<keyword evidence="5 7" id="KW-0378">Hydrolase</keyword>
<keyword evidence="7" id="KW-0698">rRNA processing</keyword>
<dbReference type="GO" id="GO:0006364">
    <property type="term" value="P:rRNA processing"/>
    <property type="evidence" value="ECO:0007669"/>
    <property type="project" value="UniProtKB-UniRule"/>
</dbReference>
<comment type="cofactor">
    <cofactor evidence="7">
        <name>Zn(2+)</name>
        <dbReference type="ChEBI" id="CHEBI:29105"/>
    </cofactor>
    <text evidence="7">Binds 1 zinc ion.</text>
</comment>
<dbReference type="PANTHER" id="PTHR46986:SF1">
    <property type="entry name" value="ENDORIBONUCLEASE YBEY, CHLOROPLASTIC"/>
    <property type="match status" value="1"/>
</dbReference>
<keyword evidence="7" id="KW-0690">Ribosome biogenesis</keyword>
<comment type="similarity">
    <text evidence="1 7">Belongs to the endoribonuclease YbeY family.</text>
</comment>
<gene>
    <name evidence="7 8" type="primary">ybeY</name>
    <name evidence="8" type="ORF">HRbin17_01835</name>
</gene>
<dbReference type="Pfam" id="PF02130">
    <property type="entry name" value="YbeY"/>
    <property type="match status" value="1"/>
</dbReference>
<dbReference type="PROSITE" id="PS01306">
    <property type="entry name" value="UPF0054"/>
    <property type="match status" value="1"/>
</dbReference>
<name>A0A2H5XDP7_9BACT</name>
<evidence type="ECO:0000256" key="6">
    <source>
        <dbReference type="ARBA" id="ARBA00022833"/>
    </source>
</evidence>
<evidence type="ECO:0000256" key="7">
    <source>
        <dbReference type="HAMAP-Rule" id="MF_00009"/>
    </source>
</evidence>
<dbReference type="AlphaFoldDB" id="A0A2H5XDP7"/>
<feature type="binding site" evidence="7">
    <location>
        <position position="75"/>
    </location>
    <ligand>
        <name>Zn(2+)</name>
        <dbReference type="ChEBI" id="CHEBI:29105"/>
        <note>catalytic</note>
    </ligand>
</feature>
<evidence type="ECO:0000313" key="9">
    <source>
        <dbReference type="Proteomes" id="UP000236173"/>
    </source>
</evidence>
<dbReference type="GO" id="GO:0004521">
    <property type="term" value="F:RNA endonuclease activity"/>
    <property type="evidence" value="ECO:0007669"/>
    <property type="project" value="UniProtKB-UniRule"/>
</dbReference>
<keyword evidence="4 7" id="KW-0255">Endonuclease</keyword>
<evidence type="ECO:0000256" key="1">
    <source>
        <dbReference type="ARBA" id="ARBA00010875"/>
    </source>
</evidence>
<dbReference type="InterPro" id="IPR023091">
    <property type="entry name" value="MetalPrtase_cat_dom_sf_prd"/>
</dbReference>
<accession>A0A2H5XDP7</accession>
<dbReference type="SUPFAM" id="SSF55486">
    <property type="entry name" value="Metalloproteases ('zincins'), catalytic domain"/>
    <property type="match status" value="1"/>
</dbReference>
<comment type="caution">
    <text evidence="8">The sequence shown here is derived from an EMBL/GenBank/DDBJ whole genome shotgun (WGS) entry which is preliminary data.</text>
</comment>
<keyword evidence="2 7" id="KW-0540">Nuclease</keyword>
<dbReference type="Gene3D" id="3.40.390.30">
    <property type="entry name" value="Metalloproteases ('zincins'), catalytic domain"/>
    <property type="match status" value="1"/>
</dbReference>
<dbReference type="GO" id="GO:0005737">
    <property type="term" value="C:cytoplasm"/>
    <property type="evidence" value="ECO:0007669"/>
    <property type="project" value="UniProtKB-SubCell"/>
</dbReference>
<evidence type="ECO:0000256" key="2">
    <source>
        <dbReference type="ARBA" id="ARBA00022722"/>
    </source>
</evidence>
<dbReference type="InterPro" id="IPR002036">
    <property type="entry name" value="YbeY"/>
</dbReference>
<organism evidence="8 9">
    <name type="scientific">Candidatus Fervidibacter japonicus</name>
    <dbReference type="NCBI Taxonomy" id="2035412"/>
    <lineage>
        <taxon>Bacteria</taxon>
        <taxon>Candidatus Fervidibacterota</taxon>
        <taxon>Candidatus Fervidibacter</taxon>
    </lineage>
</organism>
<dbReference type="GO" id="GO:0008270">
    <property type="term" value="F:zinc ion binding"/>
    <property type="evidence" value="ECO:0007669"/>
    <property type="project" value="UniProtKB-UniRule"/>
</dbReference>
<feature type="binding site" evidence="7">
    <location>
        <position position="81"/>
    </location>
    <ligand>
        <name>Zn(2+)</name>
        <dbReference type="ChEBI" id="CHEBI:29105"/>
        <note>catalytic</note>
    </ligand>
</feature>
<dbReference type="EMBL" id="BEHT01000024">
    <property type="protein sequence ID" value="GBC99313.1"/>
    <property type="molecule type" value="Genomic_DNA"/>
</dbReference>
<sequence>MICDDATIHALNRQFLRHDYPTDVLSFPLGDTLPDGTTLLGEIVISMDTATRNAQRYHQSLERELVHLALHGTLHLLGYDDQTPAQRRRMRYKERTYLRYLERSSPDRLQHRP</sequence>
<dbReference type="Proteomes" id="UP000236173">
    <property type="component" value="Unassembled WGS sequence"/>
</dbReference>
<dbReference type="InterPro" id="IPR020549">
    <property type="entry name" value="YbeY_CS"/>
</dbReference>
<dbReference type="GO" id="GO:0004222">
    <property type="term" value="F:metalloendopeptidase activity"/>
    <property type="evidence" value="ECO:0007669"/>
    <property type="project" value="InterPro"/>
</dbReference>
<evidence type="ECO:0000256" key="5">
    <source>
        <dbReference type="ARBA" id="ARBA00022801"/>
    </source>
</evidence>
<comment type="function">
    <text evidence="7">Single strand-specific metallo-endoribonuclease involved in late-stage 70S ribosome quality control and in maturation of the 3' terminus of the 16S rRNA.</text>
</comment>
<feature type="binding site" evidence="7">
    <location>
        <position position="71"/>
    </location>
    <ligand>
        <name>Zn(2+)</name>
        <dbReference type="ChEBI" id="CHEBI:29105"/>
        <note>catalytic</note>
    </ligand>
</feature>
<dbReference type="PANTHER" id="PTHR46986">
    <property type="entry name" value="ENDORIBONUCLEASE YBEY, CHLOROPLASTIC"/>
    <property type="match status" value="1"/>
</dbReference>
<comment type="subcellular location">
    <subcellularLocation>
        <location evidence="7">Cytoplasm</location>
    </subcellularLocation>
</comment>
<evidence type="ECO:0000256" key="4">
    <source>
        <dbReference type="ARBA" id="ARBA00022759"/>
    </source>
</evidence>
<keyword evidence="3 7" id="KW-0479">Metal-binding</keyword>
<dbReference type="HAMAP" id="MF_00009">
    <property type="entry name" value="Endoribonucl_YbeY"/>
    <property type="match status" value="1"/>
</dbReference>
<keyword evidence="6 7" id="KW-0862">Zinc</keyword>